<reference evidence="1" key="1">
    <citation type="submission" date="2023-03" db="UniProtKB">
        <authorList>
            <consortium name="EnsemblPlants"/>
        </authorList>
    </citation>
    <scope>IDENTIFICATION</scope>
</reference>
<dbReference type="Gramene" id="MELO3C028266.2.1">
    <property type="protein sequence ID" value="MELO3C028266.2.1"/>
    <property type="gene ID" value="MELO3C028266.2"/>
</dbReference>
<proteinExistence type="predicted"/>
<name>A0A9I9E3P8_CUCME</name>
<dbReference type="AlphaFoldDB" id="A0A9I9E3P8"/>
<protein>
    <submittedName>
        <fullName evidence="1">Uncharacterized protein</fullName>
    </submittedName>
</protein>
<dbReference type="EnsemblPlants" id="MELO3C028266.2.1">
    <property type="protein sequence ID" value="MELO3C028266.2.1"/>
    <property type="gene ID" value="MELO3C028266.2"/>
</dbReference>
<sequence>RQLGGRSTTGESPAGGLRQLVLLHAAEGDGLTAEDDLKPRGDSKWMVAAAVRFRRRRRRRWRRNRR</sequence>
<accession>A0A9I9E3P8</accession>
<organism evidence="1">
    <name type="scientific">Cucumis melo</name>
    <name type="common">Muskmelon</name>
    <dbReference type="NCBI Taxonomy" id="3656"/>
    <lineage>
        <taxon>Eukaryota</taxon>
        <taxon>Viridiplantae</taxon>
        <taxon>Streptophyta</taxon>
        <taxon>Embryophyta</taxon>
        <taxon>Tracheophyta</taxon>
        <taxon>Spermatophyta</taxon>
        <taxon>Magnoliopsida</taxon>
        <taxon>eudicotyledons</taxon>
        <taxon>Gunneridae</taxon>
        <taxon>Pentapetalae</taxon>
        <taxon>rosids</taxon>
        <taxon>fabids</taxon>
        <taxon>Cucurbitales</taxon>
        <taxon>Cucurbitaceae</taxon>
        <taxon>Benincaseae</taxon>
        <taxon>Cucumis</taxon>
    </lineage>
</organism>
<evidence type="ECO:0000313" key="1">
    <source>
        <dbReference type="EnsemblPlants" id="MELO3C028266.2.1"/>
    </source>
</evidence>